<name>A0AAV8RVU4_ENSVE</name>
<keyword evidence="2" id="KW-1185">Reference proteome</keyword>
<comment type="caution">
    <text evidence="1">The sequence shown here is derived from an EMBL/GenBank/DDBJ whole genome shotgun (WGS) entry which is preliminary data.</text>
</comment>
<dbReference type="AlphaFoldDB" id="A0AAV8RVU4"/>
<proteinExistence type="predicted"/>
<accession>A0AAV8RVU4</accession>
<dbReference type="EMBL" id="JAQQAF010000001">
    <property type="protein sequence ID" value="KAJ8511304.1"/>
    <property type="molecule type" value="Genomic_DNA"/>
</dbReference>
<sequence>MTSVAIAAETRADQSVMASSDFEGDLKALQQNLGAALSVSDEQSGQIRDGVLGFPRRSQSSAEEFGGWALGKADKYVMASSDFQGDLKALQKNSGAGHLSGQIRDGVLGFPRRSQSCAEEFGGWALGRVYLSVFLKQRVMSLSAG</sequence>
<gene>
    <name evidence="1" type="ORF">OPV22_001738</name>
</gene>
<dbReference type="Proteomes" id="UP001222027">
    <property type="component" value="Unassembled WGS sequence"/>
</dbReference>
<evidence type="ECO:0000313" key="2">
    <source>
        <dbReference type="Proteomes" id="UP001222027"/>
    </source>
</evidence>
<evidence type="ECO:0000313" key="1">
    <source>
        <dbReference type="EMBL" id="KAJ8511304.1"/>
    </source>
</evidence>
<protein>
    <submittedName>
        <fullName evidence="1">Uncharacterized protein</fullName>
    </submittedName>
</protein>
<reference evidence="1 2" key="1">
    <citation type="submission" date="2022-12" db="EMBL/GenBank/DDBJ databases">
        <title>Chromosome-scale assembly of the Ensete ventricosum genome.</title>
        <authorList>
            <person name="Dussert Y."/>
            <person name="Stocks J."/>
            <person name="Wendawek A."/>
            <person name="Woldeyes F."/>
            <person name="Nichols R.A."/>
            <person name="Borrell J.S."/>
        </authorList>
    </citation>
    <scope>NUCLEOTIDE SEQUENCE [LARGE SCALE GENOMIC DNA]</scope>
    <source>
        <strain evidence="2">cv. Maze</strain>
        <tissue evidence="1">Seeds</tissue>
    </source>
</reference>
<organism evidence="1 2">
    <name type="scientific">Ensete ventricosum</name>
    <name type="common">Abyssinian banana</name>
    <name type="synonym">Musa ensete</name>
    <dbReference type="NCBI Taxonomy" id="4639"/>
    <lineage>
        <taxon>Eukaryota</taxon>
        <taxon>Viridiplantae</taxon>
        <taxon>Streptophyta</taxon>
        <taxon>Embryophyta</taxon>
        <taxon>Tracheophyta</taxon>
        <taxon>Spermatophyta</taxon>
        <taxon>Magnoliopsida</taxon>
        <taxon>Liliopsida</taxon>
        <taxon>Zingiberales</taxon>
        <taxon>Musaceae</taxon>
        <taxon>Ensete</taxon>
    </lineage>
</organism>